<evidence type="ECO:0000313" key="10">
    <source>
        <dbReference type="EMBL" id="OKH20843.1"/>
    </source>
</evidence>
<dbReference type="PANTHER" id="PTHR33908:SF11">
    <property type="entry name" value="MEMBRANE PROTEIN"/>
    <property type="match status" value="1"/>
</dbReference>
<comment type="caution">
    <text evidence="10">The sequence shown here is derived from an EMBL/GenBank/DDBJ whole genome shotgun (WGS) entry which is preliminary data.</text>
</comment>
<feature type="transmembrane region" description="Helical" evidence="8">
    <location>
        <begin position="301"/>
        <end position="320"/>
    </location>
</feature>
<evidence type="ECO:0000256" key="3">
    <source>
        <dbReference type="ARBA" id="ARBA00022676"/>
    </source>
</evidence>
<feature type="transmembrane region" description="Helical" evidence="8">
    <location>
        <begin position="114"/>
        <end position="135"/>
    </location>
</feature>
<gene>
    <name evidence="10" type="ORF">NIES593_17675</name>
</gene>
<feature type="transmembrane region" description="Helical" evidence="8">
    <location>
        <begin position="147"/>
        <end position="164"/>
    </location>
</feature>
<dbReference type="OrthoDB" id="506059at2"/>
<feature type="transmembrane region" description="Helical" evidence="8">
    <location>
        <begin position="272"/>
        <end position="294"/>
    </location>
</feature>
<reference evidence="10 11" key="1">
    <citation type="submission" date="2016-11" db="EMBL/GenBank/DDBJ databases">
        <title>Draft Genome Sequences of Nine Cyanobacterial Strains from Diverse Habitats.</title>
        <authorList>
            <person name="Zhu T."/>
            <person name="Hou S."/>
            <person name="Lu X."/>
            <person name="Hess W.R."/>
        </authorList>
    </citation>
    <scope>NUCLEOTIDE SEQUENCE [LARGE SCALE GENOMIC DNA]</scope>
    <source>
        <strain evidence="10 11">NIES-593</strain>
    </source>
</reference>
<dbReference type="Pfam" id="PF13231">
    <property type="entry name" value="PMT_2"/>
    <property type="match status" value="1"/>
</dbReference>
<feature type="transmembrane region" description="Helical" evidence="8">
    <location>
        <begin position="90"/>
        <end position="108"/>
    </location>
</feature>
<feature type="domain" description="Glycosyltransferase RgtA/B/C/D-like" evidence="9">
    <location>
        <begin position="71"/>
        <end position="223"/>
    </location>
</feature>
<sequence>MTKFKEQNWLAKSDRINYLSLFFLFFGILVRLIQYINNRSLWDDEAALAINIVNRSYLELLSPLERNQAAPPGFLWIEKLSIQLFGNNEYALRLFPFIASIVSLFAFYQFTRRYTSALAAPIAIALFACLSYNLYYATEVKQYGSDVMIALLLFLILIPLRQQILKARQILFLSLVGAIGIWLSHPSIFVLSAIELSSLLTAPARKRLSIILNRLPMYLVWLSSFGVLYFLTISGTMKNEALQGSWGASYPDSLFDLVWLFDAFGRFFHTPLGFVSITDGVAMFAFVCGCVAYYRINRTNLLFISSPFLTTLLASYLQKYPFRDRLILFLIPFAIAIIAEGIVFLLAQFQGRRKYFAILGIIVAIALLAPPTLQASQLVIRPALKEEIKPAIEYVKSCQQPEDSFYIYTRAQNAFTYYAEKYGYFKGDYVIGVQVLPNDGKGTQEEWEQYKREIQRFRGERRVWLLYRANDKERQEITSYLNQIGQQLDYFNQPGIFVYLYDFSRSPLQSGKSNDTNPNQ</sequence>
<dbReference type="GO" id="GO:0009103">
    <property type="term" value="P:lipopolysaccharide biosynthetic process"/>
    <property type="evidence" value="ECO:0007669"/>
    <property type="project" value="UniProtKB-ARBA"/>
</dbReference>
<proteinExistence type="predicted"/>
<keyword evidence="7 8" id="KW-0472">Membrane</keyword>
<evidence type="ECO:0000256" key="8">
    <source>
        <dbReference type="SAM" id="Phobius"/>
    </source>
</evidence>
<organism evidence="10 11">
    <name type="scientific">Hydrococcus rivularis NIES-593</name>
    <dbReference type="NCBI Taxonomy" id="1921803"/>
    <lineage>
        <taxon>Bacteria</taxon>
        <taxon>Bacillati</taxon>
        <taxon>Cyanobacteriota</taxon>
        <taxon>Cyanophyceae</taxon>
        <taxon>Pleurocapsales</taxon>
        <taxon>Hydrococcaceae</taxon>
        <taxon>Hydrococcus</taxon>
    </lineage>
</organism>
<feature type="transmembrane region" description="Helical" evidence="8">
    <location>
        <begin position="326"/>
        <end position="347"/>
    </location>
</feature>
<keyword evidence="2" id="KW-1003">Cell membrane</keyword>
<feature type="transmembrane region" description="Helical" evidence="8">
    <location>
        <begin position="354"/>
        <end position="373"/>
    </location>
</feature>
<dbReference type="InterPro" id="IPR050297">
    <property type="entry name" value="LipidA_mod_glycosyltrf_83"/>
</dbReference>
<keyword evidence="4" id="KW-0808">Transferase</keyword>
<dbReference type="GO" id="GO:0016763">
    <property type="term" value="F:pentosyltransferase activity"/>
    <property type="evidence" value="ECO:0007669"/>
    <property type="project" value="TreeGrafter"/>
</dbReference>
<evidence type="ECO:0000256" key="6">
    <source>
        <dbReference type="ARBA" id="ARBA00022989"/>
    </source>
</evidence>
<evidence type="ECO:0000256" key="2">
    <source>
        <dbReference type="ARBA" id="ARBA00022475"/>
    </source>
</evidence>
<comment type="subcellular location">
    <subcellularLocation>
        <location evidence="1">Cell membrane</location>
        <topology evidence="1">Multi-pass membrane protein</topology>
    </subcellularLocation>
</comment>
<keyword evidence="11" id="KW-1185">Reference proteome</keyword>
<evidence type="ECO:0000259" key="9">
    <source>
        <dbReference type="Pfam" id="PF13231"/>
    </source>
</evidence>
<dbReference type="InterPro" id="IPR038731">
    <property type="entry name" value="RgtA/B/C-like"/>
</dbReference>
<keyword evidence="3" id="KW-0328">Glycosyltransferase</keyword>
<evidence type="ECO:0000256" key="5">
    <source>
        <dbReference type="ARBA" id="ARBA00022692"/>
    </source>
</evidence>
<dbReference type="STRING" id="1921803.NIES593_17675"/>
<dbReference type="Proteomes" id="UP000186868">
    <property type="component" value="Unassembled WGS sequence"/>
</dbReference>
<evidence type="ECO:0000256" key="4">
    <source>
        <dbReference type="ARBA" id="ARBA00022679"/>
    </source>
</evidence>
<dbReference type="EMBL" id="MRCB01000026">
    <property type="protein sequence ID" value="OKH20843.1"/>
    <property type="molecule type" value="Genomic_DNA"/>
</dbReference>
<name>A0A1U7HB84_9CYAN</name>
<evidence type="ECO:0000256" key="7">
    <source>
        <dbReference type="ARBA" id="ARBA00023136"/>
    </source>
</evidence>
<protein>
    <recommendedName>
        <fullName evidence="9">Glycosyltransferase RgtA/B/C/D-like domain-containing protein</fullName>
    </recommendedName>
</protein>
<feature type="transmembrane region" description="Helical" evidence="8">
    <location>
        <begin position="170"/>
        <end position="194"/>
    </location>
</feature>
<dbReference type="GO" id="GO:0005886">
    <property type="term" value="C:plasma membrane"/>
    <property type="evidence" value="ECO:0007669"/>
    <property type="project" value="UniProtKB-SubCell"/>
</dbReference>
<dbReference type="AlphaFoldDB" id="A0A1U7HB84"/>
<keyword evidence="6 8" id="KW-1133">Transmembrane helix</keyword>
<feature type="transmembrane region" description="Helical" evidence="8">
    <location>
        <begin position="215"/>
        <end position="237"/>
    </location>
</feature>
<feature type="transmembrane region" description="Helical" evidence="8">
    <location>
        <begin position="16"/>
        <end position="33"/>
    </location>
</feature>
<keyword evidence="5 8" id="KW-0812">Transmembrane</keyword>
<dbReference type="RefSeq" id="WP_073600845.1">
    <property type="nucleotide sequence ID" value="NZ_MRCB01000026.1"/>
</dbReference>
<evidence type="ECO:0000313" key="11">
    <source>
        <dbReference type="Proteomes" id="UP000186868"/>
    </source>
</evidence>
<evidence type="ECO:0000256" key="1">
    <source>
        <dbReference type="ARBA" id="ARBA00004651"/>
    </source>
</evidence>
<accession>A0A1U7HB84</accession>
<dbReference type="PANTHER" id="PTHR33908">
    <property type="entry name" value="MANNOSYLTRANSFERASE YKCB-RELATED"/>
    <property type="match status" value="1"/>
</dbReference>